<feature type="binding site" evidence="12">
    <location>
        <position position="56"/>
    </location>
    <ligand>
        <name>CoA</name>
        <dbReference type="ChEBI" id="CHEBI:57287"/>
    </ligand>
</feature>
<protein>
    <recommendedName>
        <fullName evidence="5">Enterobactin synthase component D</fullName>
    </recommendedName>
    <alternativeName>
        <fullName evidence="8">4'-phosphopantetheinyl transferase EntD</fullName>
    </alternativeName>
    <alternativeName>
        <fullName evidence="9">Enterochelin synthase D</fullName>
    </alternativeName>
</protein>
<dbReference type="GO" id="GO:0000287">
    <property type="term" value="F:magnesium ion binding"/>
    <property type="evidence" value="ECO:0007669"/>
    <property type="project" value="InterPro"/>
</dbReference>
<dbReference type="SUPFAM" id="SSF56214">
    <property type="entry name" value="4'-phosphopantetheinyl transferase"/>
    <property type="match status" value="1"/>
</dbReference>
<comment type="catalytic activity">
    <reaction evidence="10">
        <text>apo-[aryl-carrier protein] + CoA = holo-[aryl-carrier protein] + adenosine 3',5'-bisphosphate + H(+)</text>
        <dbReference type="Rhea" id="RHEA:48404"/>
        <dbReference type="Rhea" id="RHEA-COMP:15903"/>
        <dbReference type="Rhea" id="RHEA-COMP:17557"/>
        <dbReference type="ChEBI" id="CHEBI:15378"/>
        <dbReference type="ChEBI" id="CHEBI:29999"/>
        <dbReference type="ChEBI" id="CHEBI:57287"/>
        <dbReference type="ChEBI" id="CHEBI:58343"/>
        <dbReference type="ChEBI" id="CHEBI:64479"/>
    </reaction>
</comment>
<name>A0A1P8UT42_9RHOB</name>
<sequence>MMPEALSAALSRSGLPDTLGWAITLPQTDPGALFPEERAAMQKAVPARLAEFTGGRVAARRAMAQLGLAPAPVAMDPDRAPRWPDGVVGSITHAAGLCFAVVGHSSDWSALGADLERDAALPAEIVAEVATPQELAGLAPLPAREAAARIFSAKEAAYKAQYPQTLSLFGFDAMQANLPAGEMRMVRDTGPGLGAVLPMRQHLLPGLILSLCLMPANA</sequence>
<comment type="cofactor">
    <cofactor evidence="13">
        <name>Mg(2+)</name>
        <dbReference type="ChEBI" id="CHEBI:18420"/>
    </cofactor>
</comment>
<dbReference type="STRING" id="1250539.Ga0080574_TMP2172"/>
<evidence type="ECO:0000256" key="1">
    <source>
        <dbReference type="ARBA" id="ARBA00003937"/>
    </source>
</evidence>
<keyword evidence="17" id="KW-1185">Reference proteome</keyword>
<dbReference type="Proteomes" id="UP000187059">
    <property type="component" value="Chromosome"/>
</dbReference>
<feature type="binding site" evidence="12">
    <location>
        <position position="48"/>
    </location>
    <ligand>
        <name>CoA</name>
        <dbReference type="ChEBI" id="CHEBI:57287"/>
    </ligand>
</feature>
<feature type="binding site" evidence="12">
    <location>
        <position position="159"/>
    </location>
    <ligand>
        <name>CoA</name>
        <dbReference type="ChEBI" id="CHEBI:57287"/>
    </ligand>
</feature>
<dbReference type="GO" id="GO:0009239">
    <property type="term" value="P:enterobactin biosynthetic process"/>
    <property type="evidence" value="ECO:0007669"/>
    <property type="project" value="UniProtKB-UniPathway"/>
</dbReference>
<reference evidence="16 17" key="1">
    <citation type="submission" date="2016-04" db="EMBL/GenBank/DDBJ databases">
        <title>Deep-sea bacteria in the southern Pacific.</title>
        <authorList>
            <person name="Tang K."/>
        </authorList>
    </citation>
    <scope>NUCLEOTIDE SEQUENCE [LARGE SCALE GENOMIC DNA]</scope>
    <source>
        <strain evidence="16 17">JLT2014</strain>
    </source>
</reference>
<dbReference type="PANTHER" id="PTHR38096">
    <property type="entry name" value="ENTEROBACTIN SYNTHASE COMPONENT D"/>
    <property type="match status" value="1"/>
</dbReference>
<feature type="domain" description="4'-phosphopantetheinyl transferase N-terminal" evidence="15">
    <location>
        <begin position="36"/>
        <end position="102"/>
    </location>
</feature>
<dbReference type="GO" id="GO:0005886">
    <property type="term" value="C:plasma membrane"/>
    <property type="evidence" value="ECO:0007669"/>
    <property type="project" value="TreeGrafter"/>
</dbReference>
<organism evidence="16 17">
    <name type="scientific">Salipiger abyssi</name>
    <dbReference type="NCBI Taxonomy" id="1250539"/>
    <lineage>
        <taxon>Bacteria</taxon>
        <taxon>Pseudomonadati</taxon>
        <taxon>Pseudomonadota</taxon>
        <taxon>Alphaproteobacteria</taxon>
        <taxon>Rhodobacterales</taxon>
        <taxon>Roseobacteraceae</taxon>
        <taxon>Salipiger</taxon>
    </lineage>
</organism>
<dbReference type="PRINTS" id="PR01399">
    <property type="entry name" value="ENTSNTHTASED"/>
</dbReference>
<evidence type="ECO:0000256" key="12">
    <source>
        <dbReference type="PIRSR" id="PIRSR603542-1"/>
    </source>
</evidence>
<keyword evidence="7" id="KW-0259">Enterobactin biosynthesis</keyword>
<evidence type="ECO:0000256" key="10">
    <source>
        <dbReference type="ARBA" id="ARBA00049176"/>
    </source>
</evidence>
<proteinExistence type="inferred from homology"/>
<comment type="similarity">
    <text evidence="3">Belongs to the P-Pant transferase superfamily. EntD family.</text>
</comment>
<evidence type="ECO:0000256" key="9">
    <source>
        <dbReference type="ARBA" id="ARBA00031996"/>
    </source>
</evidence>
<dbReference type="InterPro" id="IPR003542">
    <property type="entry name" value="Enbac_synth_compD-like"/>
</dbReference>
<evidence type="ECO:0000313" key="17">
    <source>
        <dbReference type="Proteomes" id="UP000187059"/>
    </source>
</evidence>
<comment type="catalytic activity">
    <reaction evidence="11">
        <text>apo-[peptidyl-carrier protein] + CoA = holo-[peptidyl-carrier protein] + adenosine 3',5'-bisphosphate + H(+)</text>
        <dbReference type="Rhea" id="RHEA:46228"/>
        <dbReference type="Rhea" id="RHEA-COMP:11479"/>
        <dbReference type="Rhea" id="RHEA-COMP:11480"/>
        <dbReference type="ChEBI" id="CHEBI:15378"/>
        <dbReference type="ChEBI" id="CHEBI:29999"/>
        <dbReference type="ChEBI" id="CHEBI:57287"/>
        <dbReference type="ChEBI" id="CHEBI:58343"/>
        <dbReference type="ChEBI" id="CHEBI:64479"/>
    </reaction>
</comment>
<keyword evidence="13" id="KW-0460">Magnesium</keyword>
<feature type="binding site" evidence="12">
    <location>
        <position position="114"/>
    </location>
    <ligand>
        <name>CoA</name>
        <dbReference type="ChEBI" id="CHEBI:57287"/>
    </ligand>
</feature>
<evidence type="ECO:0000313" key="16">
    <source>
        <dbReference type="EMBL" id="APZ52506.1"/>
    </source>
</evidence>
<dbReference type="AlphaFoldDB" id="A0A1P8UT42"/>
<evidence type="ECO:0000256" key="11">
    <source>
        <dbReference type="ARBA" id="ARBA00049191"/>
    </source>
</evidence>
<evidence type="ECO:0000256" key="7">
    <source>
        <dbReference type="ARBA" id="ARBA00023191"/>
    </source>
</evidence>
<dbReference type="InterPro" id="IPR008278">
    <property type="entry name" value="4-PPantetheinyl_Trfase_dom"/>
</dbReference>
<evidence type="ECO:0000256" key="2">
    <source>
        <dbReference type="ARBA" id="ARBA00004993"/>
    </source>
</evidence>
<feature type="domain" description="4'-phosphopantetheinyl transferase" evidence="14">
    <location>
        <begin position="111"/>
        <end position="179"/>
    </location>
</feature>
<dbReference type="PANTHER" id="PTHR38096:SF1">
    <property type="entry name" value="ENTEROBACTIN SYNTHASE COMPONENT D"/>
    <property type="match status" value="1"/>
</dbReference>
<evidence type="ECO:0000259" key="14">
    <source>
        <dbReference type="Pfam" id="PF01648"/>
    </source>
</evidence>
<dbReference type="KEGG" id="paby:Ga0080574_TMP2172"/>
<dbReference type="OrthoDB" id="8210607at2"/>
<dbReference type="Pfam" id="PF01648">
    <property type="entry name" value="ACPS"/>
    <property type="match status" value="1"/>
</dbReference>
<evidence type="ECO:0000256" key="6">
    <source>
        <dbReference type="ARBA" id="ARBA00022679"/>
    </source>
</evidence>
<evidence type="ECO:0000256" key="13">
    <source>
        <dbReference type="PIRSR" id="PIRSR603542-2"/>
    </source>
</evidence>
<dbReference type="GO" id="GO:0009366">
    <property type="term" value="C:enterobactin synthetase complex"/>
    <property type="evidence" value="ECO:0007669"/>
    <property type="project" value="InterPro"/>
</dbReference>
<evidence type="ECO:0000256" key="8">
    <source>
        <dbReference type="ARBA" id="ARBA00029894"/>
    </source>
</evidence>
<comment type="pathway">
    <text evidence="2">Siderophore biosynthesis; enterobactin biosynthesis.</text>
</comment>
<feature type="binding site" evidence="13">
    <location>
        <position position="116"/>
    </location>
    <ligand>
        <name>Mg(2+)</name>
        <dbReference type="ChEBI" id="CHEBI:18420"/>
    </ligand>
</feature>
<evidence type="ECO:0000259" key="15">
    <source>
        <dbReference type="Pfam" id="PF17837"/>
    </source>
</evidence>
<comment type="function">
    <text evidence="1">Involved in the biosynthesis of the siderophore enterobactin (enterochelin), which is a macrocyclic trimeric lactone of N-(2,3-dihydroxybenzoyl)-serine. The serine trilactone serves as a scaffolding for the three catechol functionalities that provide hexadentate coordination for the tightly ligated iron(2+) atoms. Plays an essential role in the assembly of the enterobactin by catalyzing the transfer of the 4'-phosphopantetheine (Ppant) moiety from coenzyme A to the apo-domains of both EntB (ArCP domain) and EntF (PCP domain) to yield their holo-forms which make them competent for the activation of 2,3-dihydroxybenzoate (DHB) and L-serine, respectively.</text>
</comment>
<dbReference type="InterPro" id="IPR037143">
    <property type="entry name" value="4-PPantetheinyl_Trfase_dom_sf"/>
</dbReference>
<comment type="subunit">
    <text evidence="4">EntB, EntD, EntE, and EntF form a multienzyme complex called enterobactin synthase.</text>
</comment>
<keyword evidence="6 16" id="KW-0808">Transferase</keyword>
<feature type="binding site" evidence="13">
    <location>
        <position position="114"/>
    </location>
    <ligand>
        <name>Mg(2+)</name>
        <dbReference type="ChEBI" id="CHEBI:18420"/>
    </ligand>
</feature>
<dbReference type="GO" id="GO:0008897">
    <property type="term" value="F:holo-[acyl-carrier-protein] synthase activity"/>
    <property type="evidence" value="ECO:0007669"/>
    <property type="project" value="InterPro"/>
</dbReference>
<feature type="binding site" evidence="12">
    <location>
        <position position="155"/>
    </location>
    <ligand>
        <name>CoA</name>
        <dbReference type="ChEBI" id="CHEBI:57287"/>
    </ligand>
</feature>
<evidence type="ECO:0000256" key="4">
    <source>
        <dbReference type="ARBA" id="ARBA00011503"/>
    </source>
</evidence>
<evidence type="ECO:0000256" key="3">
    <source>
        <dbReference type="ARBA" id="ARBA00008342"/>
    </source>
</evidence>
<feature type="binding site" evidence="12">
    <location>
        <begin position="92"/>
        <end position="93"/>
    </location>
    <ligand>
        <name>CoA</name>
        <dbReference type="ChEBI" id="CHEBI:57287"/>
    </ligand>
</feature>
<gene>
    <name evidence="16" type="ORF">Ga0080574_TMP2172</name>
</gene>
<evidence type="ECO:0000256" key="5">
    <source>
        <dbReference type="ARBA" id="ARBA00019087"/>
    </source>
</evidence>
<accession>A0A1P8UT42</accession>
<dbReference type="InterPro" id="IPR041354">
    <property type="entry name" value="4PPT_N"/>
</dbReference>
<dbReference type="EMBL" id="CP015093">
    <property type="protein sequence ID" value="APZ52506.1"/>
    <property type="molecule type" value="Genomic_DNA"/>
</dbReference>
<keyword evidence="13" id="KW-0479">Metal-binding</keyword>
<dbReference type="Pfam" id="PF17837">
    <property type="entry name" value="4PPT_N"/>
    <property type="match status" value="1"/>
</dbReference>
<dbReference type="UniPathway" id="UPA00017"/>